<dbReference type="InterPro" id="IPR031852">
    <property type="entry name" value="Vik1/Cik1_MT-bd"/>
</dbReference>
<dbReference type="GO" id="GO:0007018">
    <property type="term" value="P:microtubule-based movement"/>
    <property type="evidence" value="ECO:0007669"/>
    <property type="project" value="InterPro"/>
</dbReference>
<feature type="binding site" evidence="7">
    <location>
        <begin position="520"/>
        <end position="527"/>
    </location>
    <ligand>
        <name>ATP</name>
        <dbReference type="ChEBI" id="CHEBI:30616"/>
    </ligand>
</feature>
<dbReference type="Gene3D" id="3.40.850.10">
    <property type="entry name" value="Kinesin motor domain"/>
    <property type="match status" value="2"/>
</dbReference>
<dbReference type="PROSITE" id="PS50021">
    <property type="entry name" value="CH"/>
    <property type="match status" value="1"/>
</dbReference>
<name>A0A5N5H139_9ROSA</name>
<dbReference type="Gene3D" id="1.10.10.10">
    <property type="entry name" value="Winged helix-like DNA-binding domain superfamily/Winged helix DNA-binding domain"/>
    <property type="match status" value="3"/>
</dbReference>
<comment type="subcellular location">
    <subcellularLocation>
        <location evidence="1">Cytoplasm</location>
    </subcellularLocation>
</comment>
<dbReference type="Pfam" id="PF00307">
    <property type="entry name" value="CH"/>
    <property type="match status" value="1"/>
</dbReference>
<feature type="compositionally biased region" description="Low complexity" evidence="8">
    <location>
        <begin position="1437"/>
        <end position="1450"/>
    </location>
</feature>
<dbReference type="InterPro" id="IPR036961">
    <property type="entry name" value="Kinesin_motor_dom_sf"/>
</dbReference>
<dbReference type="InterPro" id="IPR036388">
    <property type="entry name" value="WH-like_DNA-bd_sf"/>
</dbReference>
<keyword evidence="7" id="KW-0547">Nucleotide-binding</keyword>
<dbReference type="InterPro" id="IPR001752">
    <property type="entry name" value="Kinesin_motor_dom"/>
</dbReference>
<dbReference type="InterPro" id="IPR053924">
    <property type="entry name" value="RecX_HTH_2nd"/>
</dbReference>
<comment type="similarity">
    <text evidence="2">Belongs to the RecX family.</text>
</comment>
<feature type="region of interest" description="Disordered" evidence="8">
    <location>
        <begin position="756"/>
        <end position="787"/>
    </location>
</feature>
<dbReference type="GO" id="GO:0008017">
    <property type="term" value="F:microtubule binding"/>
    <property type="evidence" value="ECO:0007669"/>
    <property type="project" value="InterPro"/>
</dbReference>
<dbReference type="GO" id="GO:0005737">
    <property type="term" value="C:cytoplasm"/>
    <property type="evidence" value="ECO:0007669"/>
    <property type="project" value="UniProtKB-SubCell"/>
</dbReference>
<protein>
    <recommendedName>
        <fullName evidence="4">Regulatory protein RecX</fullName>
    </recommendedName>
</protein>
<evidence type="ECO:0000256" key="1">
    <source>
        <dbReference type="ARBA" id="ARBA00004496"/>
    </source>
</evidence>
<dbReference type="GO" id="GO:0003777">
    <property type="term" value="F:microtubule motor activity"/>
    <property type="evidence" value="ECO:0007669"/>
    <property type="project" value="InterPro"/>
</dbReference>
<dbReference type="FunFam" id="3.40.850.10:FF:000178">
    <property type="entry name" value="Kinesin-related protein3"/>
    <property type="match status" value="1"/>
</dbReference>
<dbReference type="PRINTS" id="PR00380">
    <property type="entry name" value="KINESINHEAVY"/>
</dbReference>
<dbReference type="InterPro" id="IPR001715">
    <property type="entry name" value="CH_dom"/>
</dbReference>
<dbReference type="FunFam" id="1.10.418.10:FF:000067">
    <property type="entry name" value="kinesin-like protein KIN-14F"/>
    <property type="match status" value="1"/>
</dbReference>
<dbReference type="Pfam" id="PF02631">
    <property type="entry name" value="RecX_HTH2"/>
    <property type="match status" value="1"/>
</dbReference>
<keyword evidence="12" id="KW-1185">Reference proteome</keyword>
<gene>
    <name evidence="11" type="ORF">D8674_023362</name>
</gene>
<feature type="compositionally biased region" description="Basic and acidic residues" evidence="8">
    <location>
        <begin position="1406"/>
        <end position="1418"/>
    </location>
</feature>
<dbReference type="InterPro" id="IPR003783">
    <property type="entry name" value="Regulatory_RecX"/>
</dbReference>
<dbReference type="PANTHER" id="PTHR47972">
    <property type="entry name" value="KINESIN-LIKE PROTEIN KLP-3"/>
    <property type="match status" value="1"/>
</dbReference>
<sequence length="1786" mass="200395">MPQESNFNSIIFTSPSKNMRGLKGLVSNNEAPPFANTEEFINDYELAQRKAEEAASRRYQAAEWLRKMDYGASGTLSKEPSEEEFRLALRNGLILCNVLNKVNPGAVLKVVENPIIAVQSTEGAAQSAIQYFENMRNFLEAVKDMKLLTFEASDLEKGGSSSKVVDCILCLKGFYEWKQAGGIGVWRYGGTVRITSFPKGPLSCLGSESADESIDESESSQFEQLLEFLHLSSEVSTEESRTANALAFLFDRFGLGLIQAYLRETNMVEDLPLNATVIDTLLSKVVKDFSALLVSQGTQLGLFLKKLLRGDLGGLSKSEFVEAITQYLGQRNGSVSNDLSNFCICGGKGREDVQCDSSHSSVHEELIRTQQKQLEELKSSFQVTKYKVKQVHSNWEEELRRLAHHIKGLEVASSSYQQVIEENRVLYNQVQDLKGSIRVYCRIRPFLPGQLNGQSTVDYIGENGTIMIVNPLKQGKDARRVFTFNKVFRTNVTQEQIYGDTQPLIRSVLDGYNACIFAYGQTGSGKTYTMVMPIYSSFANRYIRNKSQLNGLNVPDASLVPVTCTQDVLELMKIGQRNRAVGATALNERSSRSHSVLTIHVLGKELATGSILRGCLHLVDLAGSERVDKSEAVGERLKEAQHINRSLSALGDVISALAQKSTHVPYRNSKLTQVLQDSLGGHAKTMMFVHINPELNALGETISTLKFAERVASIELGAAQSHKETGEIRELKDEISNLKLALERKEAELEQIKGNTRNATDSQKSRAVSPFRVPRNGTGNSSKPENCQRALDDTKISEARSCSTGKQRRLRFPSAFADKEIAPKMPLPVEDRLVIPGHLRTPSPPVRRSISTDRGAFIKSRNKADTTENQPIAKVPFPARVPVNKSLATMPVFPSTENNSRVCTSSREPTKHEDIFGALNSLQKANSKKVYQEPEDEQFKLALNVRQGGIRKIKNESKAAKAKQNRIPARVQNSDAVTTMFPNSDAGEKIEEARKSDFSEPENEDILIASPKHNSLMAKKLRQPLPRNYINLEPRGLVQPEEPLLAGKSENKLLNGASPVSIPKSPSSEKVCKEKETDKSAPQSAVTYVYQAKIAELCCNVTVTWCKNVTSHSLCITVEKPCQQNQCCTCKIDLNSTQFWGKKGLKSFEVDGRRVDVYWDFRQAKFSCIPEPCSNYYVALVSKQEVVLLLGDLMEDAYKRTRSRSSSEEARLMYKKENVCGKGLFCTKAMLEEGRKEHDIVIETLLSGPKDPEMWISVDGTVAIRIMNLNWRFRGNKTVMLNDMPVEIFWDVHDWLFSSLGTSQGFFIFKAGRVDWESSNINYDYASRNGNCSSCSLQHSPYNSPKGKGSSSNIGGFCHFLYAWKTERKCAITCLQNRDYSSSAPVRYIPKNSSKVKKLESSPQKKGSEEKEFREFPEVKQSGRRVRKSLDFNEKPQNQNQNRYSNSSFSDAQKAAPDLKDQMNHLSGAVGYELMEEPEEVFEVKGSKEKEFPEFSDVSALKSEVKHWGRGVHKNRVLNEKPQDQNQQSSQKKNRNQIEYGNSLFNDVQKVVKFHFGLCLCTKLKPHLLQNILESPELEDRNDRILGAIGYELIEEPEEVFEELNILEEKNCPEQGVVQGIKHDAEQVAIKLLATRAFTAVELRKKLCGKNFPLGTVEAVIDDFISRGLINDSLYAEAFSRSRWSSLSWGPRRIKQALFNKGVSNVDAEKAIKLVFEEGKPDEDEELIHGLSKLSMDNLVVQASKQWLRGQEVPKETRKSRIVRWLQYRGFSWGVISFILKKLESE</sequence>
<dbReference type="SUPFAM" id="SSF52540">
    <property type="entry name" value="P-loop containing nucleoside triphosphate hydrolases"/>
    <property type="match status" value="1"/>
</dbReference>
<keyword evidence="5" id="KW-0963">Cytoplasm</keyword>
<reference evidence="11 12" key="3">
    <citation type="submission" date="2019-11" db="EMBL/GenBank/DDBJ databases">
        <title>A de novo genome assembly of a pear dwarfing rootstock.</title>
        <authorList>
            <person name="Wang F."/>
            <person name="Wang J."/>
            <person name="Li S."/>
            <person name="Zhang Y."/>
            <person name="Fang M."/>
            <person name="Ma L."/>
            <person name="Zhao Y."/>
            <person name="Jiang S."/>
        </authorList>
    </citation>
    <scope>NUCLEOTIDE SEQUENCE [LARGE SCALE GENOMIC DNA]</scope>
    <source>
        <strain evidence="11">S2</strain>
        <tissue evidence="11">Leaf</tissue>
    </source>
</reference>
<dbReference type="Proteomes" id="UP000327157">
    <property type="component" value="Chromosome 3"/>
</dbReference>
<dbReference type="InterPro" id="IPR027640">
    <property type="entry name" value="Kinesin-like_fam"/>
</dbReference>
<dbReference type="PROSITE" id="PS50067">
    <property type="entry name" value="KINESIN_MOTOR_2"/>
    <property type="match status" value="1"/>
</dbReference>
<feature type="region of interest" description="Disordered" evidence="8">
    <location>
        <begin position="1512"/>
        <end position="1535"/>
    </location>
</feature>
<accession>A0A5N5H139</accession>
<feature type="domain" description="Calponin-homology (CH)" evidence="9">
    <location>
        <begin position="55"/>
        <end position="176"/>
    </location>
</feature>
<organism evidence="11 12">
    <name type="scientific">Pyrus ussuriensis x Pyrus communis</name>
    <dbReference type="NCBI Taxonomy" id="2448454"/>
    <lineage>
        <taxon>Eukaryota</taxon>
        <taxon>Viridiplantae</taxon>
        <taxon>Streptophyta</taxon>
        <taxon>Embryophyta</taxon>
        <taxon>Tracheophyta</taxon>
        <taxon>Spermatophyta</taxon>
        <taxon>Magnoliopsida</taxon>
        <taxon>eudicotyledons</taxon>
        <taxon>Gunneridae</taxon>
        <taxon>Pentapetalae</taxon>
        <taxon>rosids</taxon>
        <taxon>fabids</taxon>
        <taxon>Rosales</taxon>
        <taxon>Rosaceae</taxon>
        <taxon>Amygdaloideae</taxon>
        <taxon>Maleae</taxon>
        <taxon>Pyrus</taxon>
    </lineage>
</organism>
<dbReference type="PANTHER" id="PTHR47972:SF28">
    <property type="entry name" value="KINESIN-LIKE PROTEIN KLP-3"/>
    <property type="match status" value="1"/>
</dbReference>
<evidence type="ECO:0000259" key="10">
    <source>
        <dbReference type="PROSITE" id="PS50067"/>
    </source>
</evidence>
<dbReference type="GO" id="GO:0015630">
    <property type="term" value="C:microtubule cytoskeleton"/>
    <property type="evidence" value="ECO:0007669"/>
    <property type="project" value="TreeGrafter"/>
</dbReference>
<evidence type="ECO:0000256" key="8">
    <source>
        <dbReference type="SAM" id="MobiDB-lite"/>
    </source>
</evidence>
<evidence type="ECO:0000256" key="7">
    <source>
        <dbReference type="PROSITE-ProRule" id="PRU00283"/>
    </source>
</evidence>
<evidence type="ECO:0000313" key="12">
    <source>
        <dbReference type="Proteomes" id="UP000327157"/>
    </source>
</evidence>
<reference evidence="11 12" key="1">
    <citation type="submission" date="2019-09" db="EMBL/GenBank/DDBJ databases">
        <authorList>
            <person name="Ou C."/>
        </authorList>
    </citation>
    <scope>NUCLEOTIDE SEQUENCE [LARGE SCALE GENOMIC DNA]</scope>
    <source>
        <strain evidence="11">S2</strain>
        <tissue evidence="11">Leaf</tissue>
    </source>
</reference>
<feature type="domain" description="Kinesin motor" evidence="10">
    <location>
        <begin position="436"/>
        <end position="714"/>
    </location>
</feature>
<evidence type="ECO:0000256" key="4">
    <source>
        <dbReference type="ARBA" id="ARBA00018111"/>
    </source>
</evidence>
<dbReference type="SMART" id="SM00033">
    <property type="entry name" value="CH"/>
    <property type="match status" value="1"/>
</dbReference>
<dbReference type="OrthoDB" id="3176171at2759"/>
<keyword evidence="7" id="KW-0067">ATP-binding</keyword>
<dbReference type="Pfam" id="PF05910">
    <property type="entry name" value="DUF868"/>
    <property type="match status" value="1"/>
</dbReference>
<dbReference type="SUPFAM" id="SSF47576">
    <property type="entry name" value="Calponin-homology domain, CH-domain"/>
    <property type="match status" value="1"/>
</dbReference>
<evidence type="ECO:0000313" key="11">
    <source>
        <dbReference type="EMBL" id="KAB2616774.1"/>
    </source>
</evidence>
<dbReference type="Pfam" id="PF21981">
    <property type="entry name" value="RecX_HTH3"/>
    <property type="match status" value="1"/>
</dbReference>
<dbReference type="InterPro" id="IPR036872">
    <property type="entry name" value="CH_dom_sf"/>
</dbReference>
<dbReference type="GO" id="GO:0006282">
    <property type="term" value="P:regulation of DNA repair"/>
    <property type="evidence" value="ECO:0007669"/>
    <property type="project" value="InterPro"/>
</dbReference>
<dbReference type="CDD" id="cd21203">
    <property type="entry name" value="CH_AtKIN14-like"/>
    <property type="match status" value="1"/>
</dbReference>
<dbReference type="InterPro" id="IPR008586">
    <property type="entry name" value="DUF868_pln"/>
</dbReference>
<dbReference type="InterPro" id="IPR027417">
    <property type="entry name" value="P-loop_NTPase"/>
</dbReference>
<reference evidence="12" key="2">
    <citation type="submission" date="2019-10" db="EMBL/GenBank/DDBJ databases">
        <title>A de novo genome assembly of a pear dwarfing rootstock.</title>
        <authorList>
            <person name="Wang F."/>
            <person name="Wang J."/>
            <person name="Li S."/>
            <person name="Zhang Y."/>
            <person name="Fang M."/>
            <person name="Ma L."/>
            <person name="Zhao Y."/>
            <person name="Jiang S."/>
        </authorList>
    </citation>
    <scope>NUCLEOTIDE SEQUENCE [LARGE SCALE GENOMIC DNA]</scope>
</reference>
<dbReference type="SMART" id="SM00129">
    <property type="entry name" value="KISc"/>
    <property type="match status" value="1"/>
</dbReference>
<dbReference type="GO" id="GO:0005524">
    <property type="term" value="F:ATP binding"/>
    <property type="evidence" value="ECO:0007669"/>
    <property type="project" value="UniProtKB-UniRule"/>
</dbReference>
<feature type="compositionally biased region" description="Polar residues" evidence="8">
    <location>
        <begin position="756"/>
        <end position="766"/>
    </location>
</feature>
<proteinExistence type="inferred from homology"/>
<comment type="similarity">
    <text evidence="3">Belongs to the TRAFAC class myosin-kinesin ATPase superfamily. Kinesin family. KIN-14 subfamily.</text>
</comment>
<feature type="region of interest" description="Disordered" evidence="8">
    <location>
        <begin position="1055"/>
        <end position="1076"/>
    </location>
</feature>
<dbReference type="EMBL" id="SMOL01000402">
    <property type="protein sequence ID" value="KAB2616774.1"/>
    <property type="molecule type" value="Genomic_DNA"/>
</dbReference>
<evidence type="ECO:0000256" key="3">
    <source>
        <dbReference type="ARBA" id="ARBA00010899"/>
    </source>
</evidence>
<dbReference type="Pfam" id="PF00225">
    <property type="entry name" value="Kinesin"/>
    <property type="match status" value="1"/>
</dbReference>
<dbReference type="InterPro" id="IPR053925">
    <property type="entry name" value="RecX_HTH_3rd"/>
</dbReference>
<dbReference type="Pfam" id="PF16796">
    <property type="entry name" value="Microtub_bd"/>
    <property type="match status" value="1"/>
</dbReference>
<evidence type="ECO:0000256" key="5">
    <source>
        <dbReference type="ARBA" id="ARBA00022490"/>
    </source>
</evidence>
<evidence type="ECO:0000259" key="9">
    <source>
        <dbReference type="PROSITE" id="PS50021"/>
    </source>
</evidence>
<keyword evidence="6 7" id="KW-0505">Motor protein</keyword>
<feature type="region of interest" description="Disordered" evidence="8">
    <location>
        <begin position="1393"/>
        <end position="1456"/>
    </location>
</feature>
<dbReference type="HAMAP" id="MF_01114">
    <property type="entry name" value="RecX"/>
    <property type="match status" value="1"/>
</dbReference>
<evidence type="ECO:0000256" key="6">
    <source>
        <dbReference type="ARBA" id="ARBA00023175"/>
    </source>
</evidence>
<dbReference type="Gene3D" id="1.10.418.10">
    <property type="entry name" value="Calponin-like domain"/>
    <property type="match status" value="1"/>
</dbReference>
<comment type="caution">
    <text evidence="11">The sequence shown here is derived from an EMBL/GenBank/DDBJ whole genome shotgun (WGS) entry which is preliminary data.</text>
</comment>
<evidence type="ECO:0000256" key="2">
    <source>
        <dbReference type="ARBA" id="ARBA00009695"/>
    </source>
</evidence>